<protein>
    <submittedName>
        <fullName evidence="2">Uncharacterized protein</fullName>
    </submittedName>
</protein>
<dbReference type="EMBL" id="CP019875">
    <property type="protein sequence ID" value="AQU88647.1"/>
    <property type="molecule type" value="Genomic_DNA"/>
</dbReference>
<feature type="transmembrane region" description="Helical" evidence="1">
    <location>
        <begin position="27"/>
        <end position="46"/>
    </location>
</feature>
<reference evidence="2" key="2">
    <citation type="submission" date="2017-02" db="EMBL/GenBank/DDBJ databases">
        <authorList>
            <person name="Zhang H."/>
        </authorList>
    </citation>
    <scope>NUCLEOTIDE SEQUENCE</scope>
    <source>
        <strain evidence="2">RZS01</strain>
    </source>
</reference>
<keyword evidence="1" id="KW-0812">Transmembrane</keyword>
<reference evidence="3 5" key="3">
    <citation type="submission" date="2017-06" db="EMBL/GenBank/DDBJ databases">
        <title>A draft genome sequence of Komagataeibacter nataicola LMG 1536.</title>
        <authorList>
            <person name="Skraban J."/>
            <person name="Cleenwerck I."/>
            <person name="Vandamme P."/>
            <person name="Trcek J."/>
        </authorList>
    </citation>
    <scope>NUCLEOTIDE SEQUENCE [LARGE SCALE GENOMIC DNA]</scope>
    <source>
        <strain evidence="3 5">LMG 1536</strain>
    </source>
</reference>
<keyword evidence="1" id="KW-1133">Transmembrane helix</keyword>
<dbReference type="Proteomes" id="UP000189683">
    <property type="component" value="Chromosome"/>
</dbReference>
<sequence>MLLLAMGSVRGNGILLRKTVAPLTCRCLRIAGFVLLGLSFFIQIQAMETPVIAAINWIGILSIEIIIVAIACTVINNIKVNR</sequence>
<organism evidence="2 4">
    <name type="scientific">Komagataeibacter nataicola</name>
    <dbReference type="NCBI Taxonomy" id="265960"/>
    <lineage>
        <taxon>Bacteria</taxon>
        <taxon>Pseudomonadati</taxon>
        <taxon>Pseudomonadota</taxon>
        <taxon>Alphaproteobacteria</taxon>
        <taxon>Acetobacterales</taxon>
        <taxon>Acetobacteraceae</taxon>
        <taxon>Komagataeibacter</taxon>
    </lineage>
</organism>
<gene>
    <name evidence="2" type="ORF">B0W47_15705</name>
    <name evidence="3" type="ORF">CDI09_06830</name>
</gene>
<dbReference type="EMBL" id="NIRT01000009">
    <property type="protein sequence ID" value="PYD66646.1"/>
    <property type="molecule type" value="Genomic_DNA"/>
</dbReference>
<feature type="transmembrane region" description="Helical" evidence="1">
    <location>
        <begin position="52"/>
        <end position="75"/>
    </location>
</feature>
<accession>A0A9N7H222</accession>
<keyword evidence="1" id="KW-0472">Membrane</keyword>
<dbReference type="KEGG" id="kna:B0W47_15705"/>
<dbReference type="AlphaFoldDB" id="A0A9N7H222"/>
<evidence type="ECO:0000313" key="5">
    <source>
        <dbReference type="Proteomes" id="UP000247512"/>
    </source>
</evidence>
<evidence type="ECO:0000313" key="2">
    <source>
        <dbReference type="EMBL" id="AQU88647.1"/>
    </source>
</evidence>
<dbReference type="Proteomes" id="UP000247512">
    <property type="component" value="Unassembled WGS sequence"/>
</dbReference>
<name>A0A9N7H222_9PROT</name>
<evidence type="ECO:0000256" key="1">
    <source>
        <dbReference type="SAM" id="Phobius"/>
    </source>
</evidence>
<keyword evidence="5" id="KW-1185">Reference proteome</keyword>
<reference evidence="4" key="1">
    <citation type="submission" date="2017-02" db="EMBL/GenBank/DDBJ databases">
        <title>zhang.</title>
        <authorList>
            <person name="Zhang H."/>
        </authorList>
    </citation>
    <scope>NUCLEOTIDE SEQUENCE [LARGE SCALE GENOMIC DNA]</scope>
    <source>
        <strain evidence="4">RZS01</strain>
    </source>
</reference>
<proteinExistence type="predicted"/>
<evidence type="ECO:0000313" key="4">
    <source>
        <dbReference type="Proteomes" id="UP000189683"/>
    </source>
</evidence>
<evidence type="ECO:0000313" key="3">
    <source>
        <dbReference type="EMBL" id="PYD66646.1"/>
    </source>
</evidence>